<dbReference type="AlphaFoldDB" id="A0A0D6PFJ5"/>
<accession>A0A0D6PFJ5</accession>
<evidence type="ECO:0000313" key="1">
    <source>
        <dbReference type="EMBL" id="GAN79988.1"/>
    </source>
</evidence>
<comment type="caution">
    <text evidence="1">The sequence shown here is derived from an EMBL/GenBank/DDBJ whole genome shotgun (WGS) entry which is preliminary data.</text>
</comment>
<dbReference type="EMBL" id="BANC01000034">
    <property type="protein sequence ID" value="GAN79988.1"/>
    <property type="molecule type" value="Genomic_DNA"/>
</dbReference>
<reference evidence="1 2" key="1">
    <citation type="submission" date="2012-11" db="EMBL/GenBank/DDBJ databases">
        <title>Whole genome sequence of Acidocella aminolytica 101 = DSM 11237.</title>
        <authorList>
            <person name="Azuma Y."/>
            <person name="Higashiura N."/>
            <person name="Hirakawa H."/>
            <person name="Matsushita K."/>
        </authorList>
    </citation>
    <scope>NUCLEOTIDE SEQUENCE [LARGE SCALE GENOMIC DNA]</scope>
    <source>
        <strain evidence="2">101 / DSM 11237</strain>
    </source>
</reference>
<sequence>MAAELFTLAVATAVSLLVTARLLIVESDLILERLSVSEETAPLMLPQAEMIALSDVIWVCRLVMGASSCFVTVAISELIAEELSEETEDMAHLLIDESR</sequence>
<keyword evidence="2" id="KW-1185">Reference proteome</keyword>
<name>A0A0D6PFJ5_9PROT</name>
<proteinExistence type="predicted"/>
<protein>
    <submittedName>
        <fullName evidence="1">Uncharacterized protein</fullName>
    </submittedName>
</protein>
<organism evidence="1 2">
    <name type="scientific">Acidocella aminolytica 101 = DSM 11237</name>
    <dbReference type="NCBI Taxonomy" id="1120923"/>
    <lineage>
        <taxon>Bacteria</taxon>
        <taxon>Pseudomonadati</taxon>
        <taxon>Pseudomonadota</taxon>
        <taxon>Alphaproteobacteria</taxon>
        <taxon>Acetobacterales</taxon>
        <taxon>Acidocellaceae</taxon>
        <taxon>Acidocella</taxon>
    </lineage>
</organism>
<evidence type="ECO:0000313" key="2">
    <source>
        <dbReference type="Proteomes" id="UP000032668"/>
    </source>
</evidence>
<dbReference type="Proteomes" id="UP000032668">
    <property type="component" value="Unassembled WGS sequence"/>
</dbReference>
<gene>
    <name evidence="1" type="ORF">Aam_034_132</name>
</gene>